<accession>A0ACB7TS26</accession>
<organism evidence="1 2">
    <name type="scientific">Hyalomma asiaticum</name>
    <name type="common">Tick</name>
    <dbReference type="NCBI Taxonomy" id="266040"/>
    <lineage>
        <taxon>Eukaryota</taxon>
        <taxon>Metazoa</taxon>
        <taxon>Ecdysozoa</taxon>
        <taxon>Arthropoda</taxon>
        <taxon>Chelicerata</taxon>
        <taxon>Arachnida</taxon>
        <taxon>Acari</taxon>
        <taxon>Parasitiformes</taxon>
        <taxon>Ixodida</taxon>
        <taxon>Ixodoidea</taxon>
        <taxon>Ixodidae</taxon>
        <taxon>Hyalomminae</taxon>
        <taxon>Hyalomma</taxon>
    </lineage>
</organism>
<reference evidence="1" key="1">
    <citation type="submission" date="2020-05" db="EMBL/GenBank/DDBJ databases">
        <title>Large-scale comparative analyses of tick genomes elucidate their genetic diversity and vector capacities.</title>
        <authorList>
            <person name="Jia N."/>
            <person name="Wang J."/>
            <person name="Shi W."/>
            <person name="Du L."/>
            <person name="Sun Y."/>
            <person name="Zhan W."/>
            <person name="Jiang J."/>
            <person name="Wang Q."/>
            <person name="Zhang B."/>
            <person name="Ji P."/>
            <person name="Sakyi L.B."/>
            <person name="Cui X."/>
            <person name="Yuan T."/>
            <person name="Jiang B."/>
            <person name="Yang W."/>
            <person name="Lam T.T.-Y."/>
            <person name="Chang Q."/>
            <person name="Ding S."/>
            <person name="Wang X."/>
            <person name="Zhu J."/>
            <person name="Ruan X."/>
            <person name="Zhao L."/>
            <person name="Wei J."/>
            <person name="Que T."/>
            <person name="Du C."/>
            <person name="Cheng J."/>
            <person name="Dai P."/>
            <person name="Han X."/>
            <person name="Huang E."/>
            <person name="Gao Y."/>
            <person name="Liu J."/>
            <person name="Shao H."/>
            <person name="Ye R."/>
            <person name="Li L."/>
            <person name="Wei W."/>
            <person name="Wang X."/>
            <person name="Wang C."/>
            <person name="Yang T."/>
            <person name="Huo Q."/>
            <person name="Li W."/>
            <person name="Guo W."/>
            <person name="Chen H."/>
            <person name="Zhou L."/>
            <person name="Ni X."/>
            <person name="Tian J."/>
            <person name="Zhou Y."/>
            <person name="Sheng Y."/>
            <person name="Liu T."/>
            <person name="Pan Y."/>
            <person name="Xia L."/>
            <person name="Li J."/>
            <person name="Zhao F."/>
            <person name="Cao W."/>
        </authorList>
    </citation>
    <scope>NUCLEOTIDE SEQUENCE</scope>
    <source>
        <strain evidence="1">Hyas-2018</strain>
    </source>
</reference>
<dbReference type="EMBL" id="CM023481">
    <property type="protein sequence ID" value="KAH6948993.1"/>
    <property type="molecule type" value="Genomic_DNA"/>
</dbReference>
<evidence type="ECO:0000313" key="2">
    <source>
        <dbReference type="Proteomes" id="UP000821845"/>
    </source>
</evidence>
<sequence>MERCLAVDVRAEEAHIISLRRENLRLRLRLYFLVRQDHYEPIENNPDVSAQLTELHNIIDEEIEKISESVKERDALFDRYRRKIEELERLLERAYQDKSKTNKELCERKEMTGGCVPYRDGAQDEKHNSELEGEVKGHGIHEPGDKEVINQKPELENTTKTQELTSVHTAKQEKTGGLPNSPDIMWSSVKPRVQACLQLIEDALAEGDIQWALQAKEDFKTQLSMVQYHQNFTLKHACDFT</sequence>
<protein>
    <submittedName>
        <fullName evidence="1">Uncharacterized protein</fullName>
    </submittedName>
</protein>
<name>A0ACB7TS26_HYAAI</name>
<dbReference type="Proteomes" id="UP000821845">
    <property type="component" value="Chromosome 1"/>
</dbReference>
<evidence type="ECO:0000313" key="1">
    <source>
        <dbReference type="EMBL" id="KAH6948993.1"/>
    </source>
</evidence>
<keyword evidence="2" id="KW-1185">Reference proteome</keyword>
<gene>
    <name evidence="1" type="ORF">HPB50_027381</name>
</gene>
<proteinExistence type="predicted"/>
<comment type="caution">
    <text evidence="1">The sequence shown here is derived from an EMBL/GenBank/DDBJ whole genome shotgun (WGS) entry which is preliminary data.</text>
</comment>